<name>A0ABC8RAQ9_9AQUA</name>
<dbReference type="InterPro" id="IPR002347">
    <property type="entry name" value="SDR_fam"/>
</dbReference>
<dbReference type="PRINTS" id="PR00081">
    <property type="entry name" value="GDHRDH"/>
</dbReference>
<evidence type="ECO:0000313" key="5">
    <source>
        <dbReference type="Proteomes" id="UP001642360"/>
    </source>
</evidence>
<evidence type="ECO:0000256" key="1">
    <source>
        <dbReference type="ARBA" id="ARBA00006484"/>
    </source>
</evidence>
<sequence length="185" mass="20248">MEDIQTNSTEKRCAVVTGGNKGIGFEICRQLASSGITTYEMAEECLRTNYYGTKAVTEALLSLLHLSNSARIVNFSLGYGLLMVNMLTKDSCLATINKKIKFCPVSAACQFIKLQKPSPITRLMARRFPNILVNCVNPGYPKTDITCNTGHFTPEEGARTTVMEALLPDGGPSGLYFSEMQPSTF</sequence>
<dbReference type="GO" id="GO:0016491">
    <property type="term" value="F:oxidoreductase activity"/>
    <property type="evidence" value="ECO:0007669"/>
    <property type="project" value="UniProtKB-KW"/>
</dbReference>
<comment type="similarity">
    <text evidence="1">Belongs to the short-chain dehydrogenases/reductases (SDR) family.</text>
</comment>
<dbReference type="PANTHER" id="PTHR43490">
    <property type="entry name" value="(+)-NEOMENTHOL DEHYDROGENASE"/>
    <property type="match status" value="1"/>
</dbReference>
<evidence type="ECO:0000256" key="2">
    <source>
        <dbReference type="ARBA" id="ARBA00022857"/>
    </source>
</evidence>
<evidence type="ECO:0000313" key="4">
    <source>
        <dbReference type="EMBL" id="CAK9141862.1"/>
    </source>
</evidence>
<evidence type="ECO:0000256" key="3">
    <source>
        <dbReference type="ARBA" id="ARBA00023002"/>
    </source>
</evidence>
<dbReference type="PANTHER" id="PTHR43490:SF73">
    <property type="entry name" value="OS07G0685800 PROTEIN"/>
    <property type="match status" value="1"/>
</dbReference>
<comment type="caution">
    <text evidence="4">The sequence shown here is derived from an EMBL/GenBank/DDBJ whole genome shotgun (WGS) entry which is preliminary data.</text>
</comment>
<accession>A0ABC8RAQ9</accession>
<keyword evidence="5" id="KW-1185">Reference proteome</keyword>
<gene>
    <name evidence="4" type="ORF">ILEXP_LOCUS9490</name>
</gene>
<dbReference type="InterPro" id="IPR036291">
    <property type="entry name" value="NAD(P)-bd_dom_sf"/>
</dbReference>
<proteinExistence type="inferred from homology"/>
<keyword evidence="3" id="KW-0560">Oxidoreductase</keyword>
<dbReference type="EMBL" id="CAUOFW020001181">
    <property type="protein sequence ID" value="CAK9141862.1"/>
    <property type="molecule type" value="Genomic_DNA"/>
</dbReference>
<dbReference type="AlphaFoldDB" id="A0ABC8RAQ9"/>
<dbReference type="SUPFAM" id="SSF51735">
    <property type="entry name" value="NAD(P)-binding Rossmann-fold domains"/>
    <property type="match status" value="1"/>
</dbReference>
<dbReference type="Gene3D" id="3.40.50.720">
    <property type="entry name" value="NAD(P)-binding Rossmann-like Domain"/>
    <property type="match status" value="2"/>
</dbReference>
<dbReference type="Proteomes" id="UP001642360">
    <property type="component" value="Unassembled WGS sequence"/>
</dbReference>
<organism evidence="4 5">
    <name type="scientific">Ilex paraguariensis</name>
    <name type="common">yerba mate</name>
    <dbReference type="NCBI Taxonomy" id="185542"/>
    <lineage>
        <taxon>Eukaryota</taxon>
        <taxon>Viridiplantae</taxon>
        <taxon>Streptophyta</taxon>
        <taxon>Embryophyta</taxon>
        <taxon>Tracheophyta</taxon>
        <taxon>Spermatophyta</taxon>
        <taxon>Magnoliopsida</taxon>
        <taxon>eudicotyledons</taxon>
        <taxon>Gunneridae</taxon>
        <taxon>Pentapetalae</taxon>
        <taxon>asterids</taxon>
        <taxon>campanulids</taxon>
        <taxon>Aquifoliales</taxon>
        <taxon>Aquifoliaceae</taxon>
        <taxon>Ilex</taxon>
    </lineage>
</organism>
<reference evidence="4 5" key="1">
    <citation type="submission" date="2024-02" db="EMBL/GenBank/DDBJ databases">
        <authorList>
            <person name="Vignale AGUSTIN F."/>
            <person name="Sosa J E."/>
            <person name="Modenutti C."/>
        </authorList>
    </citation>
    <scope>NUCLEOTIDE SEQUENCE [LARGE SCALE GENOMIC DNA]</scope>
</reference>
<keyword evidence="2" id="KW-0521">NADP</keyword>
<protein>
    <submittedName>
        <fullName evidence="4">Uncharacterized protein</fullName>
    </submittedName>
</protein>